<dbReference type="SMART" id="SM00304">
    <property type="entry name" value="HAMP"/>
    <property type="match status" value="1"/>
</dbReference>
<keyword evidence="9 18" id="KW-0418">Kinase</keyword>
<feature type="transmembrane region" description="Helical" evidence="15">
    <location>
        <begin position="189"/>
        <end position="211"/>
    </location>
</feature>
<comment type="catalytic activity">
    <reaction evidence="1">
        <text>ATP + protein L-histidine = ADP + protein N-phospho-L-histidine.</text>
        <dbReference type="EC" id="2.7.13.3"/>
    </reaction>
</comment>
<gene>
    <name evidence="18" type="ordered locus">Nther_0917</name>
</gene>
<dbReference type="GO" id="GO:0005886">
    <property type="term" value="C:plasma membrane"/>
    <property type="evidence" value="ECO:0007669"/>
    <property type="project" value="UniProtKB-SubCell"/>
</dbReference>
<feature type="domain" description="Histidine kinase" evidence="16">
    <location>
        <begin position="269"/>
        <end position="494"/>
    </location>
</feature>
<feature type="domain" description="HAMP" evidence="17">
    <location>
        <begin position="209"/>
        <end position="261"/>
    </location>
</feature>
<evidence type="ECO:0000256" key="15">
    <source>
        <dbReference type="SAM" id="Phobius"/>
    </source>
</evidence>
<proteinExistence type="predicted"/>
<dbReference type="GO" id="GO:0000155">
    <property type="term" value="F:phosphorelay sensor kinase activity"/>
    <property type="evidence" value="ECO:0007669"/>
    <property type="project" value="InterPro"/>
</dbReference>
<dbReference type="InterPro" id="IPR050398">
    <property type="entry name" value="HssS/ArlS-like"/>
</dbReference>
<keyword evidence="10" id="KW-0067">ATP-binding</keyword>
<evidence type="ECO:0000256" key="11">
    <source>
        <dbReference type="ARBA" id="ARBA00022989"/>
    </source>
</evidence>
<dbReference type="SUPFAM" id="SSF55874">
    <property type="entry name" value="ATPase domain of HSP90 chaperone/DNA topoisomerase II/histidine kinase"/>
    <property type="match status" value="1"/>
</dbReference>
<evidence type="ECO:0000313" key="19">
    <source>
        <dbReference type="Proteomes" id="UP000001683"/>
    </source>
</evidence>
<dbReference type="InterPro" id="IPR003660">
    <property type="entry name" value="HAMP_dom"/>
</dbReference>
<evidence type="ECO:0000256" key="10">
    <source>
        <dbReference type="ARBA" id="ARBA00022840"/>
    </source>
</evidence>
<dbReference type="PROSITE" id="PS50885">
    <property type="entry name" value="HAMP"/>
    <property type="match status" value="1"/>
</dbReference>
<evidence type="ECO:0000256" key="5">
    <source>
        <dbReference type="ARBA" id="ARBA00022553"/>
    </source>
</evidence>
<keyword evidence="13 15" id="KW-0472">Membrane</keyword>
<dbReference type="Pfam" id="PF02518">
    <property type="entry name" value="HATPase_c"/>
    <property type="match status" value="1"/>
</dbReference>
<evidence type="ECO:0000259" key="16">
    <source>
        <dbReference type="PROSITE" id="PS50109"/>
    </source>
</evidence>
<keyword evidence="7 15" id="KW-0812">Transmembrane</keyword>
<dbReference type="Gene3D" id="3.30.565.10">
    <property type="entry name" value="Histidine kinase-like ATPase, C-terminal domain"/>
    <property type="match status" value="1"/>
</dbReference>
<dbReference type="KEGG" id="nth:Nther_0917"/>
<organism evidence="18 19">
    <name type="scientific">Natranaerobius thermophilus (strain ATCC BAA-1301 / DSM 18059 / JW/NM-WN-LF)</name>
    <dbReference type="NCBI Taxonomy" id="457570"/>
    <lineage>
        <taxon>Bacteria</taxon>
        <taxon>Bacillati</taxon>
        <taxon>Bacillota</taxon>
        <taxon>Clostridia</taxon>
        <taxon>Natranaerobiales</taxon>
        <taxon>Natranaerobiaceae</taxon>
        <taxon>Natranaerobius</taxon>
    </lineage>
</organism>
<dbReference type="RefSeq" id="WP_012447380.1">
    <property type="nucleotide sequence ID" value="NC_010718.1"/>
</dbReference>
<dbReference type="Pfam" id="PF00512">
    <property type="entry name" value="HisKA"/>
    <property type="match status" value="1"/>
</dbReference>
<dbReference type="PROSITE" id="PS50109">
    <property type="entry name" value="HIS_KIN"/>
    <property type="match status" value="1"/>
</dbReference>
<evidence type="ECO:0000313" key="18">
    <source>
        <dbReference type="EMBL" id="ACB84502.1"/>
    </source>
</evidence>
<dbReference type="EMBL" id="CP001034">
    <property type="protein sequence ID" value="ACB84502.1"/>
    <property type="molecule type" value="Genomic_DNA"/>
</dbReference>
<dbReference type="eggNOG" id="COG2770">
    <property type="taxonomic scope" value="Bacteria"/>
</dbReference>
<keyword evidence="11 15" id="KW-1133">Transmembrane helix</keyword>
<dbReference type="Gene3D" id="6.10.340.10">
    <property type="match status" value="1"/>
</dbReference>
<evidence type="ECO:0000256" key="13">
    <source>
        <dbReference type="ARBA" id="ARBA00023136"/>
    </source>
</evidence>
<dbReference type="SMART" id="SM00388">
    <property type="entry name" value="HisKA"/>
    <property type="match status" value="1"/>
</dbReference>
<dbReference type="InterPro" id="IPR036890">
    <property type="entry name" value="HATPase_C_sf"/>
</dbReference>
<dbReference type="STRING" id="457570.Nther_0917"/>
<name>B2A8D6_NATTJ</name>
<evidence type="ECO:0000256" key="12">
    <source>
        <dbReference type="ARBA" id="ARBA00023012"/>
    </source>
</evidence>
<keyword evidence="12" id="KW-0902">Two-component regulatory system</keyword>
<reference evidence="18 19" key="2">
    <citation type="journal article" date="2011" name="J. Bacteriol.">
        <title>Complete genome sequence of the anaerobic, halophilic alkalithermophile Natranaerobius thermophilus JW/NM-WN-LF.</title>
        <authorList>
            <person name="Zhao B."/>
            <person name="Mesbah N.M."/>
            <person name="Dalin E."/>
            <person name="Goodwin L."/>
            <person name="Nolan M."/>
            <person name="Pitluck S."/>
            <person name="Chertkov O."/>
            <person name="Brettin T.S."/>
            <person name="Han J."/>
            <person name="Larimer F.W."/>
            <person name="Land M.L."/>
            <person name="Hauser L."/>
            <person name="Kyrpides N."/>
            <person name="Wiegel J."/>
        </authorList>
    </citation>
    <scope>NUCLEOTIDE SEQUENCE [LARGE SCALE GENOMIC DNA]</scope>
    <source>
        <strain evidence="19">ATCC BAA-1301 / DSM 18059 / JW/NM-WN-LF</strain>
    </source>
</reference>
<evidence type="ECO:0000256" key="14">
    <source>
        <dbReference type="SAM" id="MobiDB-lite"/>
    </source>
</evidence>
<keyword evidence="5" id="KW-0597">Phosphoprotein</keyword>
<dbReference type="OrthoDB" id="9813151at2"/>
<dbReference type="InParanoid" id="B2A8D6"/>
<feature type="region of interest" description="Disordered" evidence="14">
    <location>
        <begin position="105"/>
        <end position="135"/>
    </location>
</feature>
<feature type="transmembrane region" description="Helical" evidence="15">
    <location>
        <begin position="12"/>
        <end position="35"/>
    </location>
</feature>
<dbReference type="Gene3D" id="1.10.287.130">
    <property type="match status" value="1"/>
</dbReference>
<dbReference type="HOGENOM" id="CLU_000445_89_6_9"/>
<protein>
    <recommendedName>
        <fullName evidence="3">histidine kinase</fullName>
        <ecNumber evidence="3">2.7.13.3</ecNumber>
    </recommendedName>
</protein>
<keyword evidence="4" id="KW-1003">Cell membrane</keyword>
<dbReference type="EC" id="2.7.13.3" evidence="3"/>
<dbReference type="GO" id="GO:0005524">
    <property type="term" value="F:ATP binding"/>
    <property type="evidence" value="ECO:0007669"/>
    <property type="project" value="UniProtKB-KW"/>
</dbReference>
<dbReference type="CDD" id="cd00082">
    <property type="entry name" value="HisKA"/>
    <property type="match status" value="1"/>
</dbReference>
<dbReference type="PANTHER" id="PTHR45528">
    <property type="entry name" value="SENSOR HISTIDINE KINASE CPXA"/>
    <property type="match status" value="1"/>
</dbReference>
<dbReference type="InterPro" id="IPR036097">
    <property type="entry name" value="HisK_dim/P_sf"/>
</dbReference>
<dbReference type="InterPro" id="IPR005467">
    <property type="entry name" value="His_kinase_dom"/>
</dbReference>
<dbReference type="InterPro" id="IPR003594">
    <property type="entry name" value="HATPase_dom"/>
</dbReference>
<dbReference type="AlphaFoldDB" id="B2A8D6"/>
<dbReference type="Proteomes" id="UP000001683">
    <property type="component" value="Chromosome"/>
</dbReference>
<evidence type="ECO:0000256" key="1">
    <source>
        <dbReference type="ARBA" id="ARBA00000085"/>
    </source>
</evidence>
<accession>B2A8D6</accession>
<evidence type="ECO:0000256" key="2">
    <source>
        <dbReference type="ARBA" id="ARBA00004651"/>
    </source>
</evidence>
<evidence type="ECO:0000256" key="8">
    <source>
        <dbReference type="ARBA" id="ARBA00022741"/>
    </source>
</evidence>
<keyword evidence="6" id="KW-0808">Transferase</keyword>
<evidence type="ECO:0000256" key="6">
    <source>
        <dbReference type="ARBA" id="ARBA00022679"/>
    </source>
</evidence>
<dbReference type="SMART" id="SM00387">
    <property type="entry name" value="HATPase_c"/>
    <property type="match status" value="1"/>
</dbReference>
<keyword evidence="19" id="KW-1185">Reference proteome</keyword>
<dbReference type="eggNOG" id="COG5002">
    <property type="taxonomic scope" value="Bacteria"/>
</dbReference>
<keyword evidence="8" id="KW-0547">Nucleotide-binding</keyword>
<dbReference type="CDD" id="cd06225">
    <property type="entry name" value="HAMP"/>
    <property type="match status" value="1"/>
</dbReference>
<comment type="subcellular location">
    <subcellularLocation>
        <location evidence="2">Cell membrane</location>
        <topology evidence="2">Multi-pass membrane protein</topology>
    </subcellularLocation>
</comment>
<dbReference type="PRINTS" id="PR00344">
    <property type="entry name" value="BCTRLSENSOR"/>
</dbReference>
<evidence type="ECO:0000256" key="9">
    <source>
        <dbReference type="ARBA" id="ARBA00022777"/>
    </source>
</evidence>
<dbReference type="PANTHER" id="PTHR45528:SF1">
    <property type="entry name" value="SENSOR HISTIDINE KINASE CPXA"/>
    <property type="match status" value="1"/>
</dbReference>
<reference evidence="18 19" key="1">
    <citation type="submission" date="2008-04" db="EMBL/GenBank/DDBJ databases">
        <title>Complete sequence of chromosome of Natranaerobius thermophilus JW/NM-WN-LF.</title>
        <authorList>
            <consortium name="US DOE Joint Genome Institute"/>
            <person name="Copeland A."/>
            <person name="Lucas S."/>
            <person name="Lapidus A."/>
            <person name="Glavina del Rio T."/>
            <person name="Dalin E."/>
            <person name="Tice H."/>
            <person name="Bruce D."/>
            <person name="Goodwin L."/>
            <person name="Pitluck S."/>
            <person name="Chertkov O."/>
            <person name="Brettin T."/>
            <person name="Detter J.C."/>
            <person name="Han C."/>
            <person name="Kuske C.R."/>
            <person name="Schmutz J."/>
            <person name="Larimer F."/>
            <person name="Land M."/>
            <person name="Hauser L."/>
            <person name="Kyrpides N."/>
            <person name="Lykidis A."/>
            <person name="Mesbah N.M."/>
            <person name="Wiegel J."/>
        </authorList>
    </citation>
    <scope>NUCLEOTIDE SEQUENCE [LARGE SCALE GENOMIC DNA]</scope>
    <source>
        <strain evidence="19">ATCC BAA-1301 / DSM 18059 / JW/NM-WN-LF</strain>
    </source>
</reference>
<evidence type="ECO:0000256" key="3">
    <source>
        <dbReference type="ARBA" id="ARBA00012438"/>
    </source>
</evidence>
<dbReference type="Pfam" id="PF00672">
    <property type="entry name" value="HAMP"/>
    <property type="match status" value="1"/>
</dbReference>
<sequence>MSLQKLFRKNSLFLRLFLALWFLSAGLLILTGVFVNRTVEAEFTELVRSSEIAEHEQITESISDILAQEDNFASSLQMSINHLARTHNKRIILEDSNRDVILDTGEDQRRHGPMMDRGMHQGRGPGRDQEHGEKSVTEFYTDREIEENTYPLTINDGEKGRVTILSLDRKDGFFTPEELDFTRQVTRSILAGSGIALLLSALISLIVSLSISKPVNSLKSTAEQLKKGELSQRANVVGPEEIQELSVSFNAMAENLEHTDFIKKKLTQDISHELRNPVSSIKAYLEAFQDGVLEVDEDNLNSTMEELTRLETLSKQLHQLALVDFKEYEPKLDWVNLTDLAYKLKHTISKQVLKYNIEFSCNLPEEEIWIKGDQELLYAAINNLVQNALKFTDNGGLIEMGVEIKDDTNQVMMYVSDNGQGIPQDKLPYIFERFYQVEESRTKKDLPKNDPNYSSCGSGIGLSLVKEWTKAMGGYVVVDSQLGKGSTFKLIFPY</sequence>
<dbReference type="SUPFAM" id="SSF158472">
    <property type="entry name" value="HAMP domain-like"/>
    <property type="match status" value="1"/>
</dbReference>
<evidence type="ECO:0000259" key="17">
    <source>
        <dbReference type="PROSITE" id="PS50885"/>
    </source>
</evidence>
<dbReference type="InterPro" id="IPR003661">
    <property type="entry name" value="HisK_dim/P_dom"/>
</dbReference>
<evidence type="ECO:0000256" key="7">
    <source>
        <dbReference type="ARBA" id="ARBA00022692"/>
    </source>
</evidence>
<evidence type="ECO:0000256" key="4">
    <source>
        <dbReference type="ARBA" id="ARBA00022475"/>
    </source>
</evidence>
<dbReference type="InterPro" id="IPR004358">
    <property type="entry name" value="Sig_transdc_His_kin-like_C"/>
</dbReference>
<dbReference type="SUPFAM" id="SSF47384">
    <property type="entry name" value="Homodimeric domain of signal transducing histidine kinase"/>
    <property type="match status" value="1"/>
</dbReference>